<dbReference type="AlphaFoldDB" id="A0A285EFU2"/>
<accession>A0A285EFU2</accession>
<dbReference type="RefSeq" id="WP_097207887.1">
    <property type="nucleotide sequence ID" value="NZ_JACHXB010000001.1"/>
</dbReference>
<protein>
    <submittedName>
        <fullName evidence="1">Uncharacterized protein</fullName>
    </submittedName>
</protein>
<gene>
    <name evidence="1" type="ORF">SAMN06893097_1095</name>
</gene>
<dbReference type="Proteomes" id="UP000219514">
    <property type="component" value="Unassembled WGS sequence"/>
</dbReference>
<organism evidence="1 2">
    <name type="scientific">Geodermatophilus sabuli</name>
    <dbReference type="NCBI Taxonomy" id="1564158"/>
    <lineage>
        <taxon>Bacteria</taxon>
        <taxon>Bacillati</taxon>
        <taxon>Actinomycetota</taxon>
        <taxon>Actinomycetes</taxon>
        <taxon>Geodermatophilales</taxon>
        <taxon>Geodermatophilaceae</taxon>
        <taxon>Geodermatophilus</taxon>
    </lineage>
</organism>
<dbReference type="OrthoDB" id="5240640at2"/>
<dbReference type="EMBL" id="OBDO01000009">
    <property type="protein sequence ID" value="SNX97925.1"/>
    <property type="molecule type" value="Genomic_DNA"/>
</dbReference>
<name>A0A285EFU2_9ACTN</name>
<keyword evidence="2" id="KW-1185">Reference proteome</keyword>
<reference evidence="1 2" key="1">
    <citation type="submission" date="2017-09" db="EMBL/GenBank/DDBJ databases">
        <authorList>
            <person name="Ehlers B."/>
            <person name="Leendertz F.H."/>
        </authorList>
    </citation>
    <scope>NUCLEOTIDE SEQUENCE [LARGE SCALE GENOMIC DNA]</scope>
    <source>
        <strain evidence="1 2">DSM 46844</strain>
    </source>
</reference>
<evidence type="ECO:0000313" key="1">
    <source>
        <dbReference type="EMBL" id="SNX97925.1"/>
    </source>
</evidence>
<evidence type="ECO:0000313" key="2">
    <source>
        <dbReference type="Proteomes" id="UP000219514"/>
    </source>
</evidence>
<sequence>MTALDDAPGTPLADAPLVDAAQIRAAMDHYTRQGLSDGLPVVPVTEEYLQEFLAVTTRDPDEVLLTMAHLNRQLTVRLAAVNAALAGCRPDFFPVVLAAWDALATEPYPVRGIWQSTTGTAPFLIVNGPVRDRIGLNSRGNVFGSGFPANATIGRAIRLAAINVFGLQPHQLDQATQATPAKYTACIAANEEDSPWEPLHVERGLAAGDSTVTATVIRSVVHVEARHTHSPEQLARDVVDTITRTGALLHEYTSAFVVLGPEHARVFADAGWSKEDTRRFLLTHAVRPRAELAAVGKDAISRHTRWRLPADHPDAVPDQAGRGTDPDLVPVLGSPGSVQVVVAGADNAGVSAVVEVFGHPREWPASIARVEAPPIGG</sequence>
<proteinExistence type="predicted"/>